<protein>
    <submittedName>
        <fullName evidence="2">Uncharacterized protein</fullName>
    </submittedName>
</protein>
<organism evidence="2 3">
    <name type="scientific">Jimgerdemannia flammicorona</name>
    <dbReference type="NCBI Taxonomy" id="994334"/>
    <lineage>
        <taxon>Eukaryota</taxon>
        <taxon>Fungi</taxon>
        <taxon>Fungi incertae sedis</taxon>
        <taxon>Mucoromycota</taxon>
        <taxon>Mucoromycotina</taxon>
        <taxon>Endogonomycetes</taxon>
        <taxon>Endogonales</taxon>
        <taxon>Endogonaceae</taxon>
        <taxon>Jimgerdemannia</taxon>
    </lineage>
</organism>
<name>A0A433A082_9FUNG</name>
<keyword evidence="1" id="KW-1133">Transmembrane helix</keyword>
<dbReference type="OrthoDB" id="413008at2759"/>
<keyword evidence="1" id="KW-0472">Membrane</keyword>
<dbReference type="EMBL" id="RBNI01024328">
    <property type="protein sequence ID" value="RUO95983.1"/>
    <property type="molecule type" value="Genomic_DNA"/>
</dbReference>
<dbReference type="Proteomes" id="UP000268093">
    <property type="component" value="Unassembled WGS sequence"/>
</dbReference>
<dbReference type="AlphaFoldDB" id="A0A433A082"/>
<reference evidence="2 3" key="1">
    <citation type="journal article" date="2018" name="New Phytol.">
        <title>Phylogenomics of Endogonaceae and evolution of mycorrhizas within Mucoromycota.</title>
        <authorList>
            <person name="Chang Y."/>
            <person name="Desiro A."/>
            <person name="Na H."/>
            <person name="Sandor L."/>
            <person name="Lipzen A."/>
            <person name="Clum A."/>
            <person name="Barry K."/>
            <person name="Grigoriev I.V."/>
            <person name="Martin F.M."/>
            <person name="Stajich J.E."/>
            <person name="Smith M.E."/>
            <person name="Bonito G."/>
            <person name="Spatafora J.W."/>
        </authorList>
    </citation>
    <scope>NUCLEOTIDE SEQUENCE [LARGE SCALE GENOMIC DNA]</scope>
    <source>
        <strain evidence="2 3">GMNB39</strain>
    </source>
</reference>
<comment type="caution">
    <text evidence="2">The sequence shown here is derived from an EMBL/GenBank/DDBJ whole genome shotgun (WGS) entry which is preliminary data.</text>
</comment>
<keyword evidence="1" id="KW-0812">Transmembrane</keyword>
<gene>
    <name evidence="2" type="ORF">BC936DRAFT_142844</name>
</gene>
<evidence type="ECO:0000313" key="3">
    <source>
        <dbReference type="Proteomes" id="UP000268093"/>
    </source>
</evidence>
<evidence type="ECO:0000313" key="2">
    <source>
        <dbReference type="EMBL" id="RUO95983.1"/>
    </source>
</evidence>
<dbReference type="PANTHER" id="PTHR31082">
    <property type="entry name" value="PHEROMONE-REGULATED MEMBRANE PROTEIN 10"/>
    <property type="match status" value="1"/>
</dbReference>
<dbReference type="PANTHER" id="PTHR31082:SF4">
    <property type="entry name" value="PHEROMONE-REGULATED MEMBRANE PROTEIN 10"/>
    <property type="match status" value="1"/>
</dbReference>
<sequence length="239" mass="25972">MRRISRHEVTASAALLELEAVMRRPPYYSRLLYIVMGGGICACCADGTWTDSAVSALWGHWADEFARGRLTTFNNVFQVAFTSQYQLGHDAATDLHHGCLLPRLWGVDGASILVGHRARSSAGHVDVRARDRRAMVRATVPGAGPGDQYAVRRAAQTASHLRVGQWGELRGRVHGRQVSKRNAVADVAFTIGLVCNIYGKFTGQLGFVPILGAVLILVLGSVGVQMLSENQLYQGSDSR</sequence>
<dbReference type="InterPro" id="IPR051361">
    <property type="entry name" value="ThrE/Ser_Exporter"/>
</dbReference>
<feature type="transmembrane region" description="Helical" evidence="1">
    <location>
        <begin position="205"/>
        <end position="224"/>
    </location>
</feature>
<evidence type="ECO:0000256" key="1">
    <source>
        <dbReference type="SAM" id="Phobius"/>
    </source>
</evidence>
<accession>A0A433A082</accession>
<proteinExistence type="predicted"/>
<keyword evidence="3" id="KW-1185">Reference proteome</keyword>